<dbReference type="SUPFAM" id="SSF53067">
    <property type="entry name" value="Actin-like ATPase domain"/>
    <property type="match status" value="2"/>
</dbReference>
<dbReference type="InterPro" id="IPR004000">
    <property type="entry name" value="Actin"/>
</dbReference>
<dbReference type="Proteomes" id="UP000788993">
    <property type="component" value="Unassembled WGS sequence"/>
</dbReference>
<dbReference type="Pfam" id="PF00022">
    <property type="entry name" value="Actin"/>
    <property type="match status" value="1"/>
</dbReference>
<accession>A0A9P8P0P7</accession>
<dbReference type="Gene3D" id="3.30.420.40">
    <property type="match status" value="1"/>
</dbReference>
<dbReference type="EMBL" id="JAEUBD010001266">
    <property type="protein sequence ID" value="KAH3662919.1"/>
    <property type="molecule type" value="Genomic_DNA"/>
</dbReference>
<organism evidence="1 2">
    <name type="scientific">Ogataea polymorpha</name>
    <dbReference type="NCBI Taxonomy" id="460523"/>
    <lineage>
        <taxon>Eukaryota</taxon>
        <taxon>Fungi</taxon>
        <taxon>Dikarya</taxon>
        <taxon>Ascomycota</taxon>
        <taxon>Saccharomycotina</taxon>
        <taxon>Pichiomycetes</taxon>
        <taxon>Pichiales</taxon>
        <taxon>Pichiaceae</taxon>
        <taxon>Ogataea</taxon>
    </lineage>
</organism>
<gene>
    <name evidence="1" type="ORF">OGATHE_004495</name>
</gene>
<dbReference type="InterPro" id="IPR043129">
    <property type="entry name" value="ATPase_NBD"/>
</dbReference>
<evidence type="ECO:0000313" key="1">
    <source>
        <dbReference type="EMBL" id="KAH3662919.1"/>
    </source>
</evidence>
<name>A0A9P8P0P7_9ASCO</name>
<reference evidence="1" key="2">
    <citation type="submission" date="2021-01" db="EMBL/GenBank/DDBJ databases">
        <authorList>
            <person name="Schikora-Tamarit M.A."/>
        </authorList>
    </citation>
    <scope>NUCLEOTIDE SEQUENCE</scope>
    <source>
        <strain evidence="1">NCAIM Y.01608</strain>
    </source>
</reference>
<protein>
    <submittedName>
        <fullName evidence="1">Uncharacterized protein</fullName>
    </submittedName>
</protein>
<reference evidence="1" key="1">
    <citation type="journal article" date="2021" name="Open Biol.">
        <title>Shared evolutionary footprints suggest mitochondrial oxidative damage underlies multiple complex I losses in fungi.</title>
        <authorList>
            <person name="Schikora-Tamarit M.A."/>
            <person name="Marcet-Houben M."/>
            <person name="Nosek J."/>
            <person name="Gabaldon T."/>
        </authorList>
    </citation>
    <scope>NUCLEOTIDE SEQUENCE</scope>
    <source>
        <strain evidence="1">NCAIM Y.01608</strain>
    </source>
</reference>
<sequence>MAVVLRAQPECEKLASTRCISPSEKPSLWTLVNPTQLCSLQYSFPYLNSPHVHFSTMEVSECVWLTQDRREFSKKMIAYVTLVATDDLNVPASGFSCEFIQQEHIDAPKQEASQLPAMPTVASGRDTTAPMVQQIGYFMPPVVIQVGSRIFKFGLAGESMPMTTQETSEFSHKRHIDVLPNEYSSEENRAISNLEYLFHPNILDFRPGNDLHSFEYTMNLHVFDILHYMFKKNRINAVNANVVLVANSMLNKKYRDILRYQLLEKLHAKSTVFLEEPLMATLAAGTRSALVVDLDWHFVLIEPVYDLRVLRNHFKWSKRGAKWLSLNNADVDLLFDTNDDIYENDEKTPLQLLVELYHELPIDLRKPLYETIIFAGELAKNQQLIQTILQGLKAENIHASSVVSLGAWAGASIYTDTVLSKDGNWNSMGRIKRENYITH</sequence>
<keyword evidence="2" id="KW-1185">Reference proteome</keyword>
<proteinExistence type="predicted"/>
<comment type="caution">
    <text evidence="1">The sequence shown here is derived from an EMBL/GenBank/DDBJ whole genome shotgun (WGS) entry which is preliminary data.</text>
</comment>
<evidence type="ECO:0000313" key="2">
    <source>
        <dbReference type="Proteomes" id="UP000788993"/>
    </source>
</evidence>
<dbReference type="AlphaFoldDB" id="A0A9P8P0P7"/>